<dbReference type="PROSITE" id="PS51760">
    <property type="entry name" value="GH10_2"/>
    <property type="match status" value="1"/>
</dbReference>
<gene>
    <name evidence="6" type="ORF">LOTGIDRAFT_118624</name>
</gene>
<sequence>IKIHQLKKSFAFGTAIACDEYVHGDKRYQDFINKHFNWAVTENALKWDLMERNRGVIVKDVAIQSLKKLKANGIKIRAHNIVWSMPKYVQGWLKALSPNQLKAEVSKRIKWVVNDTKNYVEHWDVNNENIHGQYYQRAVNDRDYNLEIFREAHRAGPNIKLFLNDYSVVSSGSFTESYLEQALKFKNGNSGIYGIGVQCHMAHDVPPNPTLIKKHLDILAKAGLPIWVTELDVYTQDENLRADWYEIALRALYGHPAVEGIMLWGFWSKRHYAGVPATIVTGDEFRINAAGKRVLHLLENDWMTKTTQNVGQAGTRFTVDGFHGDYELKVFYDGKERTDLKQSFNVDSNGKYVTVRV</sequence>
<dbReference type="Proteomes" id="UP000030746">
    <property type="component" value="Unassembled WGS sequence"/>
</dbReference>
<protein>
    <recommendedName>
        <fullName evidence="5">GH10 domain-containing protein</fullName>
    </recommendedName>
</protein>
<evidence type="ECO:0000313" key="6">
    <source>
        <dbReference type="EMBL" id="ESO94171.1"/>
    </source>
</evidence>
<evidence type="ECO:0000256" key="1">
    <source>
        <dbReference type="ARBA" id="ARBA00007495"/>
    </source>
</evidence>
<dbReference type="AlphaFoldDB" id="V4AKS0"/>
<comment type="similarity">
    <text evidence="1">Belongs to the glycosyl hydrolase 10 (cellulase F) family.</text>
</comment>
<dbReference type="PRINTS" id="PR00134">
    <property type="entry name" value="GLHYDRLASE10"/>
</dbReference>
<evidence type="ECO:0000256" key="2">
    <source>
        <dbReference type="ARBA" id="ARBA00022801"/>
    </source>
</evidence>
<dbReference type="GO" id="GO:0031176">
    <property type="term" value="F:endo-1,4-beta-xylanase activity"/>
    <property type="evidence" value="ECO:0007669"/>
    <property type="project" value="UniProtKB-ARBA"/>
</dbReference>
<dbReference type="InterPro" id="IPR044846">
    <property type="entry name" value="GH10"/>
</dbReference>
<evidence type="ECO:0000256" key="3">
    <source>
        <dbReference type="ARBA" id="ARBA00023277"/>
    </source>
</evidence>
<dbReference type="GO" id="GO:0000272">
    <property type="term" value="P:polysaccharide catabolic process"/>
    <property type="evidence" value="ECO:0007669"/>
    <property type="project" value="UniProtKB-KW"/>
</dbReference>
<evidence type="ECO:0000259" key="5">
    <source>
        <dbReference type="PROSITE" id="PS51760"/>
    </source>
</evidence>
<dbReference type="InterPro" id="IPR017853">
    <property type="entry name" value="GH"/>
</dbReference>
<evidence type="ECO:0000256" key="4">
    <source>
        <dbReference type="ARBA" id="ARBA00023326"/>
    </source>
</evidence>
<dbReference type="Gene3D" id="3.20.20.80">
    <property type="entry name" value="Glycosidases"/>
    <property type="match status" value="1"/>
</dbReference>
<dbReference type="Pfam" id="PF00331">
    <property type="entry name" value="Glyco_hydro_10"/>
    <property type="match status" value="1"/>
</dbReference>
<keyword evidence="7" id="KW-1185">Reference proteome</keyword>
<dbReference type="OrthoDB" id="1650875at2759"/>
<feature type="non-terminal residue" evidence="6">
    <location>
        <position position="1"/>
    </location>
</feature>
<dbReference type="EMBL" id="KB201847">
    <property type="protein sequence ID" value="ESO94171.1"/>
    <property type="molecule type" value="Genomic_DNA"/>
</dbReference>
<dbReference type="GeneID" id="20231637"/>
<dbReference type="OMA" id="GIQSHMH"/>
<evidence type="ECO:0000313" key="7">
    <source>
        <dbReference type="Proteomes" id="UP000030746"/>
    </source>
</evidence>
<organism evidence="6 7">
    <name type="scientific">Lottia gigantea</name>
    <name type="common">Giant owl limpet</name>
    <dbReference type="NCBI Taxonomy" id="225164"/>
    <lineage>
        <taxon>Eukaryota</taxon>
        <taxon>Metazoa</taxon>
        <taxon>Spiralia</taxon>
        <taxon>Lophotrochozoa</taxon>
        <taxon>Mollusca</taxon>
        <taxon>Gastropoda</taxon>
        <taxon>Patellogastropoda</taxon>
        <taxon>Lottioidea</taxon>
        <taxon>Lottiidae</taxon>
        <taxon>Lottia</taxon>
    </lineage>
</organism>
<dbReference type="KEGG" id="lgi:LOTGIDRAFT_118624"/>
<dbReference type="RefSeq" id="XP_009055020.1">
    <property type="nucleotide sequence ID" value="XM_009056772.1"/>
</dbReference>
<feature type="domain" description="GH10" evidence="5">
    <location>
        <begin position="1"/>
        <end position="297"/>
    </location>
</feature>
<dbReference type="PANTHER" id="PTHR31490">
    <property type="entry name" value="GLYCOSYL HYDROLASE"/>
    <property type="match status" value="1"/>
</dbReference>
<reference evidence="6 7" key="1">
    <citation type="journal article" date="2013" name="Nature">
        <title>Insights into bilaterian evolution from three spiralian genomes.</title>
        <authorList>
            <person name="Simakov O."/>
            <person name="Marletaz F."/>
            <person name="Cho S.J."/>
            <person name="Edsinger-Gonzales E."/>
            <person name="Havlak P."/>
            <person name="Hellsten U."/>
            <person name="Kuo D.H."/>
            <person name="Larsson T."/>
            <person name="Lv J."/>
            <person name="Arendt D."/>
            <person name="Savage R."/>
            <person name="Osoegawa K."/>
            <person name="de Jong P."/>
            <person name="Grimwood J."/>
            <person name="Chapman J.A."/>
            <person name="Shapiro H."/>
            <person name="Aerts A."/>
            <person name="Otillar R.P."/>
            <person name="Terry A.Y."/>
            <person name="Boore J.L."/>
            <person name="Grigoriev I.V."/>
            <person name="Lindberg D.R."/>
            <person name="Seaver E.C."/>
            <person name="Weisblat D.A."/>
            <person name="Putnam N.H."/>
            <person name="Rokhsar D.S."/>
        </authorList>
    </citation>
    <scope>NUCLEOTIDE SEQUENCE [LARGE SCALE GENOMIC DNA]</scope>
</reference>
<keyword evidence="4" id="KW-0624">Polysaccharide degradation</keyword>
<dbReference type="CTD" id="20231637"/>
<dbReference type="SMART" id="SM00633">
    <property type="entry name" value="Glyco_10"/>
    <property type="match status" value="1"/>
</dbReference>
<dbReference type="PANTHER" id="PTHR31490:SF1">
    <property type="entry name" value="ENDO-1,4-BETA-XYLANASE 1"/>
    <property type="match status" value="1"/>
</dbReference>
<keyword evidence="3" id="KW-0119">Carbohydrate metabolism</keyword>
<accession>V4AKS0</accession>
<keyword evidence="2" id="KW-0378">Hydrolase</keyword>
<dbReference type="InterPro" id="IPR001000">
    <property type="entry name" value="GH10_dom"/>
</dbReference>
<name>V4AKS0_LOTGI</name>
<proteinExistence type="inferred from homology"/>
<dbReference type="HOGENOM" id="CLU_008797_1_0_1"/>
<dbReference type="SUPFAM" id="SSF51445">
    <property type="entry name" value="(Trans)glycosidases"/>
    <property type="match status" value="1"/>
</dbReference>